<dbReference type="InterPro" id="IPR053207">
    <property type="entry name" value="Non-NMDA_GluR_Accessory"/>
</dbReference>
<dbReference type="SMART" id="SM00042">
    <property type="entry name" value="CUB"/>
    <property type="match status" value="1"/>
</dbReference>
<gene>
    <name evidence="4" type="ORF">FBUS_06691</name>
</gene>
<keyword evidence="1" id="KW-1015">Disulfide bond</keyword>
<dbReference type="Gene3D" id="2.60.120.290">
    <property type="entry name" value="Spermadhesin, CUB domain"/>
    <property type="match status" value="1"/>
</dbReference>
<protein>
    <recommendedName>
        <fullName evidence="3">CUB domain-containing protein</fullName>
    </recommendedName>
</protein>
<evidence type="ECO:0000313" key="5">
    <source>
        <dbReference type="Proteomes" id="UP000728185"/>
    </source>
</evidence>
<dbReference type="AlphaFoldDB" id="A0A8E0S0V6"/>
<dbReference type="PANTHER" id="PTHR47537">
    <property type="entry name" value="CUBILIN"/>
    <property type="match status" value="1"/>
</dbReference>
<dbReference type="GO" id="GO:0005886">
    <property type="term" value="C:plasma membrane"/>
    <property type="evidence" value="ECO:0007669"/>
    <property type="project" value="TreeGrafter"/>
</dbReference>
<name>A0A8E0S0V6_9TREM</name>
<dbReference type="Proteomes" id="UP000728185">
    <property type="component" value="Unassembled WGS sequence"/>
</dbReference>
<proteinExistence type="predicted"/>
<dbReference type="InterPro" id="IPR035914">
    <property type="entry name" value="Sperma_CUB_dom_sf"/>
</dbReference>
<evidence type="ECO:0000259" key="3">
    <source>
        <dbReference type="PROSITE" id="PS01180"/>
    </source>
</evidence>
<comment type="caution">
    <text evidence="2">Lacks conserved residue(s) required for the propagation of feature annotation.</text>
</comment>
<accession>A0A8E0S0V6</accession>
<keyword evidence="5" id="KW-1185">Reference proteome</keyword>
<feature type="domain" description="CUB" evidence="3">
    <location>
        <begin position="75"/>
        <end position="188"/>
    </location>
</feature>
<dbReference type="Pfam" id="PF00431">
    <property type="entry name" value="CUB"/>
    <property type="match status" value="1"/>
</dbReference>
<dbReference type="SUPFAM" id="SSF49854">
    <property type="entry name" value="Spermadhesin, CUB domain"/>
    <property type="match status" value="1"/>
</dbReference>
<dbReference type="InterPro" id="IPR000859">
    <property type="entry name" value="CUB_dom"/>
</dbReference>
<dbReference type="EMBL" id="LUCM01004838">
    <property type="protein sequence ID" value="KAA0193744.1"/>
    <property type="molecule type" value="Genomic_DNA"/>
</dbReference>
<reference evidence="4" key="1">
    <citation type="submission" date="2019-05" db="EMBL/GenBank/DDBJ databases">
        <title>Annotation for the trematode Fasciolopsis buski.</title>
        <authorList>
            <person name="Choi Y.-J."/>
        </authorList>
    </citation>
    <scope>NUCLEOTIDE SEQUENCE</scope>
    <source>
        <strain evidence="4">HT</strain>
        <tissue evidence="4">Whole worm</tissue>
    </source>
</reference>
<organism evidence="4 5">
    <name type="scientific">Fasciolopsis buskii</name>
    <dbReference type="NCBI Taxonomy" id="27845"/>
    <lineage>
        <taxon>Eukaryota</taxon>
        <taxon>Metazoa</taxon>
        <taxon>Spiralia</taxon>
        <taxon>Lophotrochozoa</taxon>
        <taxon>Platyhelminthes</taxon>
        <taxon>Trematoda</taxon>
        <taxon>Digenea</taxon>
        <taxon>Plagiorchiida</taxon>
        <taxon>Echinostomata</taxon>
        <taxon>Echinostomatoidea</taxon>
        <taxon>Fasciolidae</taxon>
        <taxon>Fasciolopsis</taxon>
    </lineage>
</organism>
<dbReference type="PANTHER" id="PTHR47537:SF2">
    <property type="entry name" value="CUBILIN"/>
    <property type="match status" value="1"/>
</dbReference>
<dbReference type="PROSITE" id="PS01180">
    <property type="entry name" value="CUB"/>
    <property type="match status" value="1"/>
</dbReference>
<evidence type="ECO:0000256" key="1">
    <source>
        <dbReference type="ARBA" id="ARBA00023157"/>
    </source>
</evidence>
<feature type="non-terminal residue" evidence="4">
    <location>
        <position position="1"/>
    </location>
</feature>
<evidence type="ECO:0000256" key="2">
    <source>
        <dbReference type="PROSITE-ProRule" id="PRU00059"/>
    </source>
</evidence>
<evidence type="ECO:0000313" key="4">
    <source>
        <dbReference type="EMBL" id="KAA0193744.1"/>
    </source>
</evidence>
<dbReference type="CDD" id="cd00041">
    <property type="entry name" value="CUB"/>
    <property type="match status" value="1"/>
</dbReference>
<sequence length="198" mass="21932">AAIKLECNNESTTLTASGSLETFKLGRDGVVIPNPFQCIYHIKTTTGKFVEAVFKDFTVSFTRSMRFLDPKLQTCNKEILRASDQENILTLPGKGLSLPAHFDCTYTISAPKGKLLHLSVGAFRVGNSEICGMEYIVVRSTQEPGPDDTKYCGLKIPEFGLVKQTVYIQITGQNFTELDTFKLAYKSGKYACFAEMSK</sequence>
<comment type="caution">
    <text evidence="4">The sequence shown here is derived from an EMBL/GenBank/DDBJ whole genome shotgun (WGS) entry which is preliminary data.</text>
</comment>